<accession>A0ABQ7Y3H4</accession>
<gene>
    <name evidence="1" type="ORF">HID58_079927</name>
</gene>
<dbReference type="EMBL" id="JAGKQM010000018">
    <property type="protein sequence ID" value="KAH0862716.1"/>
    <property type="molecule type" value="Genomic_DNA"/>
</dbReference>
<name>A0ABQ7Y3H4_BRANA</name>
<organism evidence="1 2">
    <name type="scientific">Brassica napus</name>
    <name type="common">Rape</name>
    <dbReference type="NCBI Taxonomy" id="3708"/>
    <lineage>
        <taxon>Eukaryota</taxon>
        <taxon>Viridiplantae</taxon>
        <taxon>Streptophyta</taxon>
        <taxon>Embryophyta</taxon>
        <taxon>Tracheophyta</taxon>
        <taxon>Spermatophyta</taxon>
        <taxon>Magnoliopsida</taxon>
        <taxon>eudicotyledons</taxon>
        <taxon>Gunneridae</taxon>
        <taxon>Pentapetalae</taxon>
        <taxon>rosids</taxon>
        <taxon>malvids</taxon>
        <taxon>Brassicales</taxon>
        <taxon>Brassicaceae</taxon>
        <taxon>Brassiceae</taxon>
        <taxon>Brassica</taxon>
    </lineage>
</organism>
<sequence>MLFICFGSSCVVVEVFRRDGVMSL</sequence>
<comment type="caution">
    <text evidence="1">The sequence shown here is derived from an EMBL/GenBank/DDBJ whole genome shotgun (WGS) entry which is preliminary data.</text>
</comment>
<evidence type="ECO:0000313" key="1">
    <source>
        <dbReference type="EMBL" id="KAH0862716.1"/>
    </source>
</evidence>
<reference evidence="1 2" key="1">
    <citation type="submission" date="2021-05" db="EMBL/GenBank/DDBJ databases">
        <title>Genome Assembly of Synthetic Allotetraploid Brassica napus Reveals Homoeologous Exchanges between Subgenomes.</title>
        <authorList>
            <person name="Davis J.T."/>
        </authorList>
    </citation>
    <scope>NUCLEOTIDE SEQUENCE [LARGE SCALE GENOMIC DNA]</scope>
    <source>
        <strain evidence="2">cv. Da-Ae</strain>
        <tissue evidence="1">Seedling</tissue>
    </source>
</reference>
<evidence type="ECO:0000313" key="2">
    <source>
        <dbReference type="Proteomes" id="UP000824890"/>
    </source>
</evidence>
<protein>
    <submittedName>
        <fullName evidence="1">Uncharacterized protein</fullName>
    </submittedName>
</protein>
<dbReference type="Proteomes" id="UP000824890">
    <property type="component" value="Unassembled WGS sequence"/>
</dbReference>
<keyword evidence="2" id="KW-1185">Reference proteome</keyword>
<proteinExistence type="predicted"/>